<protein>
    <submittedName>
        <fullName evidence="2">Uncharacterized protein</fullName>
    </submittedName>
</protein>
<evidence type="ECO:0000313" key="2">
    <source>
        <dbReference type="EMBL" id="KZT60087.1"/>
    </source>
</evidence>
<proteinExistence type="predicted"/>
<name>A0A165I3M1_9BASI</name>
<dbReference type="AlphaFoldDB" id="A0A165I3M1"/>
<sequence length="166" mass="18661">MSSSVQLNRKRSGQPPERNASVDSWVYQNNGWDSVTAYAHYFTCPRVILFARHAFAPGLNPIVQNSLNIKTQPWTGTRKNTSRLTDELFLTTMGVLSAPGHLQGGSNVASVLQSPLSGLKAKDEQYTRLLRSYRDSTAPPRVYVRYTVIEIKHEKQNHPSRSESTE</sequence>
<evidence type="ECO:0000256" key="1">
    <source>
        <dbReference type="SAM" id="MobiDB-lite"/>
    </source>
</evidence>
<gene>
    <name evidence="2" type="ORF">CALCODRAFT_149638</name>
</gene>
<dbReference type="EMBL" id="KV423934">
    <property type="protein sequence ID" value="KZT60087.1"/>
    <property type="molecule type" value="Genomic_DNA"/>
</dbReference>
<accession>A0A165I3M1</accession>
<organism evidence="2 3">
    <name type="scientific">Calocera cornea HHB12733</name>
    <dbReference type="NCBI Taxonomy" id="1353952"/>
    <lineage>
        <taxon>Eukaryota</taxon>
        <taxon>Fungi</taxon>
        <taxon>Dikarya</taxon>
        <taxon>Basidiomycota</taxon>
        <taxon>Agaricomycotina</taxon>
        <taxon>Dacrymycetes</taxon>
        <taxon>Dacrymycetales</taxon>
        <taxon>Dacrymycetaceae</taxon>
        <taxon>Calocera</taxon>
    </lineage>
</organism>
<evidence type="ECO:0000313" key="3">
    <source>
        <dbReference type="Proteomes" id="UP000076842"/>
    </source>
</evidence>
<keyword evidence="3" id="KW-1185">Reference proteome</keyword>
<dbReference type="Proteomes" id="UP000076842">
    <property type="component" value="Unassembled WGS sequence"/>
</dbReference>
<feature type="region of interest" description="Disordered" evidence="1">
    <location>
        <begin position="1"/>
        <end position="21"/>
    </location>
</feature>
<dbReference type="InParanoid" id="A0A165I3M1"/>
<reference evidence="2 3" key="1">
    <citation type="journal article" date="2016" name="Mol. Biol. Evol.">
        <title>Comparative Genomics of Early-Diverging Mushroom-Forming Fungi Provides Insights into the Origins of Lignocellulose Decay Capabilities.</title>
        <authorList>
            <person name="Nagy L.G."/>
            <person name="Riley R."/>
            <person name="Tritt A."/>
            <person name="Adam C."/>
            <person name="Daum C."/>
            <person name="Floudas D."/>
            <person name="Sun H."/>
            <person name="Yadav J.S."/>
            <person name="Pangilinan J."/>
            <person name="Larsson K.H."/>
            <person name="Matsuura K."/>
            <person name="Barry K."/>
            <person name="Labutti K."/>
            <person name="Kuo R."/>
            <person name="Ohm R.A."/>
            <person name="Bhattacharya S.S."/>
            <person name="Shirouzu T."/>
            <person name="Yoshinaga Y."/>
            <person name="Martin F.M."/>
            <person name="Grigoriev I.V."/>
            <person name="Hibbett D.S."/>
        </authorList>
    </citation>
    <scope>NUCLEOTIDE SEQUENCE [LARGE SCALE GENOMIC DNA]</scope>
    <source>
        <strain evidence="2 3">HHB12733</strain>
    </source>
</reference>